<evidence type="ECO:0000313" key="2">
    <source>
        <dbReference type="Proteomes" id="UP000449249"/>
    </source>
</evidence>
<dbReference type="InterPro" id="IPR015942">
    <property type="entry name" value="Asp/Glu/hydantoin_racemase"/>
</dbReference>
<dbReference type="AlphaFoldDB" id="A0A6N9JXL6"/>
<dbReference type="Pfam" id="PF01177">
    <property type="entry name" value="Asp_Glu_race"/>
    <property type="match status" value="1"/>
</dbReference>
<dbReference type="Proteomes" id="UP000449249">
    <property type="component" value="Unassembled WGS sequence"/>
</dbReference>
<gene>
    <name evidence="1" type="ORF">GT576_12905</name>
</gene>
<dbReference type="SUPFAM" id="SSF53681">
    <property type="entry name" value="Aspartate/glutamate racemase"/>
    <property type="match status" value="2"/>
</dbReference>
<dbReference type="Gene3D" id="3.40.50.1860">
    <property type="match status" value="1"/>
</dbReference>
<sequence>MYSSSGRITLFSLGCGYKVRNSGVDFIAICSNTMHKCIPAIREKTNIPLLHIVDATAKEMLKNNIDSALLLGTRFTMEEEFNIKRFKENGISIIVPRR</sequence>
<protein>
    <submittedName>
        <fullName evidence="1">Uncharacterized protein</fullName>
    </submittedName>
</protein>
<dbReference type="InterPro" id="IPR001920">
    <property type="entry name" value="Asp/Glu_race"/>
</dbReference>
<evidence type="ECO:0000313" key="1">
    <source>
        <dbReference type="EMBL" id="MZK11211.1"/>
    </source>
</evidence>
<comment type="caution">
    <text evidence="1">The sequence shown here is derived from an EMBL/GenBank/DDBJ whole genome shotgun (WGS) entry which is preliminary data.</text>
</comment>
<accession>A0A6N9JXL6</accession>
<name>A0A6N9JXL6_9FIRM</name>
<organism evidence="1 2">
    <name type="scientific">Dorea longicatena</name>
    <dbReference type="NCBI Taxonomy" id="88431"/>
    <lineage>
        <taxon>Bacteria</taxon>
        <taxon>Bacillati</taxon>
        <taxon>Bacillota</taxon>
        <taxon>Clostridia</taxon>
        <taxon>Lachnospirales</taxon>
        <taxon>Lachnospiraceae</taxon>
        <taxon>Dorea</taxon>
    </lineage>
</organism>
<dbReference type="GO" id="GO:0047661">
    <property type="term" value="F:amino-acid racemase activity"/>
    <property type="evidence" value="ECO:0007669"/>
    <property type="project" value="InterPro"/>
</dbReference>
<dbReference type="EMBL" id="WWSH01000012">
    <property type="protein sequence ID" value="MZK11211.1"/>
    <property type="molecule type" value="Genomic_DNA"/>
</dbReference>
<proteinExistence type="predicted"/>
<reference evidence="1 2" key="1">
    <citation type="journal article" date="2019" name="Nat. Med.">
        <title>A library of human gut bacterial isolates paired with longitudinal multiomics data enables mechanistic microbiome research.</title>
        <authorList>
            <person name="Poyet M."/>
            <person name="Groussin M."/>
            <person name="Gibbons S.M."/>
            <person name="Avila-Pacheco J."/>
            <person name="Jiang X."/>
            <person name="Kearney S.M."/>
            <person name="Perrotta A.R."/>
            <person name="Berdy B."/>
            <person name="Zhao S."/>
            <person name="Lieberman T.D."/>
            <person name="Swanson P.K."/>
            <person name="Smith M."/>
            <person name="Roesemann S."/>
            <person name="Alexander J.E."/>
            <person name="Rich S.A."/>
            <person name="Livny J."/>
            <person name="Vlamakis H."/>
            <person name="Clish C."/>
            <person name="Bullock K."/>
            <person name="Deik A."/>
            <person name="Scott J."/>
            <person name="Pierce K.A."/>
            <person name="Xavier R.J."/>
            <person name="Alm E.J."/>
        </authorList>
    </citation>
    <scope>NUCLEOTIDE SEQUENCE [LARGE SCALE GENOMIC DNA]</scope>
    <source>
        <strain evidence="1 2">BIOML-A1</strain>
    </source>
</reference>